<evidence type="ECO:0008006" key="7">
    <source>
        <dbReference type="Google" id="ProtNLM"/>
    </source>
</evidence>
<comment type="similarity">
    <text evidence="1">Belongs to the mTERF family.</text>
</comment>
<reference evidence="5" key="1">
    <citation type="submission" date="2023-03" db="EMBL/GenBank/DDBJ databases">
        <title>Chromosome-scale reference genome and RAD-based genetic map of yellow starthistle (Centaurea solstitialis) reveal putative structural variation and QTLs associated with invader traits.</title>
        <authorList>
            <person name="Reatini B."/>
            <person name="Cang F.A."/>
            <person name="Jiang Q."/>
            <person name="Mckibben M.T.W."/>
            <person name="Barker M.S."/>
            <person name="Rieseberg L.H."/>
            <person name="Dlugosch K.M."/>
        </authorList>
    </citation>
    <scope>NUCLEOTIDE SEQUENCE</scope>
    <source>
        <strain evidence="5">CAN-66</strain>
        <tissue evidence="5">Leaf</tissue>
    </source>
</reference>
<dbReference type="GO" id="GO:0032502">
    <property type="term" value="P:developmental process"/>
    <property type="evidence" value="ECO:0007669"/>
    <property type="project" value="TreeGrafter"/>
</dbReference>
<evidence type="ECO:0000256" key="3">
    <source>
        <dbReference type="ARBA" id="ARBA00022946"/>
    </source>
</evidence>
<dbReference type="Gene3D" id="1.25.70.10">
    <property type="entry name" value="Transcription termination factor 3, mitochondrial"/>
    <property type="match status" value="2"/>
</dbReference>
<dbReference type="AlphaFoldDB" id="A0AA38VRG3"/>
<dbReference type="InterPro" id="IPR038538">
    <property type="entry name" value="MTERF_sf"/>
</dbReference>
<sequence length="475" mass="54210">MAISSSLLYPSNPLLNPLFPNSSTYFQSLKLYLHDHGLNPNPPPKTRRRTSSRFAVSSSHSNPKILKSNRRSRFGQRLSPYDSDDEDEAIDDDWLDDDPGPDYDDDKLKRKSQAATNGYGGGMYSRMGRKQKIINGNGKDKEAGKSSKNKYRHLLAEIDVDEKWFPLLDYLSTFGLKDSHFIQMYGRHMPALQINVSAAQERLDFLMSVGVKNKDIKKILMRQPQILQYTVENNLKSHVAFLSSLGIQDARIGPIITATPSIFSYSVENSLKPTVRYLIEEVGIKTTDLSKVVQLSPQILVQRIDNSWNTRYKFLTKELGAPRDNIVKMVTKHPQLLHYSIEDGLLPRINFLRSIGMRNADIVKVSTSLTQVFSLSLEGNLKPKYLYLVNELKNEVKSLTKYPTYLSLSLDQRIRPRHKFLVALKKAPKGPFPLSSFVPTDESFCQQWAGTSVDKYLAFRQRLLLKDLAKKYERS</sequence>
<feature type="compositionally biased region" description="Acidic residues" evidence="4">
    <location>
        <begin position="82"/>
        <end position="105"/>
    </location>
</feature>
<protein>
    <recommendedName>
        <fullName evidence="7">Transcription termination factor MTERF9, chloroplastic</fullName>
    </recommendedName>
</protein>
<keyword evidence="2" id="KW-0804">Transcription</keyword>
<dbReference type="PANTHER" id="PTHR13068">
    <property type="entry name" value="CGI-12 PROTEIN-RELATED"/>
    <property type="match status" value="1"/>
</dbReference>
<dbReference type="InterPro" id="IPR003690">
    <property type="entry name" value="MTERF"/>
</dbReference>
<feature type="region of interest" description="Disordered" evidence="4">
    <location>
        <begin position="36"/>
        <end position="147"/>
    </location>
</feature>
<accession>A0AA38VRG3</accession>
<keyword evidence="3" id="KW-0809">Transit peptide</keyword>
<comment type="caution">
    <text evidence="5">The sequence shown here is derived from an EMBL/GenBank/DDBJ whole genome shotgun (WGS) entry which is preliminary data.</text>
</comment>
<dbReference type="GO" id="GO:0006353">
    <property type="term" value="P:DNA-templated transcription termination"/>
    <property type="evidence" value="ECO:0007669"/>
    <property type="project" value="UniProtKB-KW"/>
</dbReference>
<proteinExistence type="inferred from homology"/>
<keyword evidence="6" id="KW-1185">Reference proteome</keyword>
<dbReference type="SMART" id="SM00733">
    <property type="entry name" value="Mterf"/>
    <property type="match status" value="6"/>
</dbReference>
<dbReference type="Pfam" id="PF02536">
    <property type="entry name" value="mTERF"/>
    <property type="match status" value="1"/>
</dbReference>
<organism evidence="5 6">
    <name type="scientific">Centaurea solstitialis</name>
    <name type="common">yellow star-thistle</name>
    <dbReference type="NCBI Taxonomy" id="347529"/>
    <lineage>
        <taxon>Eukaryota</taxon>
        <taxon>Viridiplantae</taxon>
        <taxon>Streptophyta</taxon>
        <taxon>Embryophyta</taxon>
        <taxon>Tracheophyta</taxon>
        <taxon>Spermatophyta</taxon>
        <taxon>Magnoliopsida</taxon>
        <taxon>eudicotyledons</taxon>
        <taxon>Gunneridae</taxon>
        <taxon>Pentapetalae</taxon>
        <taxon>asterids</taxon>
        <taxon>campanulids</taxon>
        <taxon>Asterales</taxon>
        <taxon>Asteraceae</taxon>
        <taxon>Carduoideae</taxon>
        <taxon>Cardueae</taxon>
        <taxon>Centaureinae</taxon>
        <taxon>Centaurea</taxon>
    </lineage>
</organism>
<evidence type="ECO:0000256" key="2">
    <source>
        <dbReference type="ARBA" id="ARBA00022472"/>
    </source>
</evidence>
<evidence type="ECO:0000313" key="5">
    <source>
        <dbReference type="EMBL" id="KAJ9535987.1"/>
    </source>
</evidence>
<gene>
    <name evidence="5" type="ORF">OSB04_un000846</name>
</gene>
<dbReference type="PANTHER" id="PTHR13068:SF151">
    <property type="entry name" value="TRANSCRIPTION TERMINATION FACTOR MTERF9, CHLOROPLASTIC"/>
    <property type="match status" value="1"/>
</dbReference>
<evidence type="ECO:0000256" key="1">
    <source>
        <dbReference type="ARBA" id="ARBA00007692"/>
    </source>
</evidence>
<keyword evidence="2" id="KW-0805">Transcription regulation</keyword>
<dbReference type="FunFam" id="1.25.70.10:FF:000006">
    <property type="entry name" value="Transcription termination factor MTERF9, chloroplastic"/>
    <property type="match status" value="1"/>
</dbReference>
<keyword evidence="2" id="KW-0806">Transcription termination</keyword>
<evidence type="ECO:0000313" key="6">
    <source>
        <dbReference type="Proteomes" id="UP001172457"/>
    </source>
</evidence>
<dbReference type="EMBL" id="JARYMX010000081">
    <property type="protein sequence ID" value="KAJ9535987.1"/>
    <property type="molecule type" value="Genomic_DNA"/>
</dbReference>
<dbReference type="Proteomes" id="UP001172457">
    <property type="component" value="Unassembled WGS sequence"/>
</dbReference>
<dbReference type="GO" id="GO:0003676">
    <property type="term" value="F:nucleic acid binding"/>
    <property type="evidence" value="ECO:0007669"/>
    <property type="project" value="InterPro"/>
</dbReference>
<evidence type="ECO:0000256" key="4">
    <source>
        <dbReference type="SAM" id="MobiDB-lite"/>
    </source>
</evidence>
<name>A0AA38VRG3_9ASTR</name>